<dbReference type="Gene3D" id="6.10.250.660">
    <property type="match status" value="1"/>
</dbReference>
<evidence type="ECO:0000313" key="6">
    <source>
        <dbReference type="EMBL" id="PEJ29013.1"/>
    </source>
</evidence>
<dbReference type="GO" id="GO:0005737">
    <property type="term" value="C:cytoplasm"/>
    <property type="evidence" value="ECO:0007669"/>
    <property type="project" value="UniProtKB-SubCell"/>
</dbReference>
<keyword evidence="4" id="KW-0175">Coiled coil</keyword>
<dbReference type="Pfam" id="PF05103">
    <property type="entry name" value="DivIVA"/>
    <property type="match status" value="1"/>
</dbReference>
<dbReference type="NCBIfam" id="TIGR03544">
    <property type="entry name" value="DivI1A_domain"/>
    <property type="match status" value="1"/>
</dbReference>
<comment type="caution">
    <text evidence="6">The sequence shown here is derived from an EMBL/GenBank/DDBJ whole genome shotgun (WGS) entry which is preliminary data.</text>
</comment>
<gene>
    <name evidence="6" type="ORF">CN689_22190</name>
</gene>
<dbReference type="InterPro" id="IPR007793">
    <property type="entry name" value="DivIVA_fam"/>
</dbReference>
<evidence type="ECO:0000256" key="3">
    <source>
        <dbReference type="ARBA" id="ARBA00022618"/>
    </source>
</evidence>
<evidence type="ECO:0000256" key="1">
    <source>
        <dbReference type="ARBA" id="ARBA00004496"/>
    </source>
</evidence>
<organism evidence="6 7">
    <name type="scientific">Peribacillus butanolivorans</name>
    <dbReference type="NCBI Taxonomy" id="421767"/>
    <lineage>
        <taxon>Bacteria</taxon>
        <taxon>Bacillati</taxon>
        <taxon>Bacillota</taxon>
        <taxon>Bacilli</taxon>
        <taxon>Bacillales</taxon>
        <taxon>Bacillaceae</taxon>
        <taxon>Peribacillus</taxon>
    </lineage>
</organism>
<dbReference type="InterPro" id="IPR019933">
    <property type="entry name" value="DivIVA_domain"/>
</dbReference>
<evidence type="ECO:0000256" key="5">
    <source>
        <dbReference type="ARBA" id="ARBA00023306"/>
    </source>
</evidence>
<keyword evidence="5" id="KW-0131">Cell cycle</keyword>
<dbReference type="Proteomes" id="UP000220106">
    <property type="component" value="Unassembled WGS sequence"/>
</dbReference>
<keyword evidence="3" id="KW-0132">Cell division</keyword>
<dbReference type="GO" id="GO:0051301">
    <property type="term" value="P:cell division"/>
    <property type="evidence" value="ECO:0007669"/>
    <property type="project" value="UniProtKB-KW"/>
</dbReference>
<name>A0AAX0RZS4_9BACI</name>
<dbReference type="EMBL" id="NUEQ01000065">
    <property type="protein sequence ID" value="PEJ29013.1"/>
    <property type="molecule type" value="Genomic_DNA"/>
</dbReference>
<protein>
    <submittedName>
        <fullName evidence="6">Uncharacterized protein</fullName>
    </submittedName>
</protein>
<reference evidence="6 7" key="1">
    <citation type="submission" date="2017-09" db="EMBL/GenBank/DDBJ databases">
        <title>Large-scale bioinformatics analysis of Bacillus genomes uncovers conserved roles of natural products in bacterial physiology.</title>
        <authorList>
            <consortium name="Agbiome Team Llc"/>
            <person name="Bleich R.M."/>
            <person name="Kirk G.J."/>
            <person name="Santa Maria K.C."/>
            <person name="Allen S.E."/>
            <person name="Farag S."/>
            <person name="Shank E.A."/>
            <person name="Bowers A."/>
        </authorList>
    </citation>
    <scope>NUCLEOTIDE SEQUENCE [LARGE SCALE GENOMIC DNA]</scope>
    <source>
        <strain evidence="6 7">AFS003229</strain>
    </source>
</reference>
<accession>A0AAX0RZS4</accession>
<evidence type="ECO:0000256" key="4">
    <source>
        <dbReference type="ARBA" id="ARBA00023054"/>
    </source>
</evidence>
<sequence>MEVIMIYERLSELIKDYPKLNEVCQAMIREEYFITKITTTSMSPVQQLDFTSIEVIMENHGGERILLIFNEGIVDSMTVEELPSTNEKIHPNILLNKEIIHDKTFKKRAFGGYDIDEVDGFLDLIIKDYRFIEEGLIKEIKMLKEDMKKLRGH</sequence>
<proteinExistence type="predicted"/>
<evidence type="ECO:0000256" key="2">
    <source>
        <dbReference type="ARBA" id="ARBA00022490"/>
    </source>
</evidence>
<evidence type="ECO:0000313" key="7">
    <source>
        <dbReference type="Proteomes" id="UP000220106"/>
    </source>
</evidence>
<keyword evidence="2" id="KW-0963">Cytoplasm</keyword>
<dbReference type="AlphaFoldDB" id="A0AAX0RZS4"/>
<comment type="subcellular location">
    <subcellularLocation>
        <location evidence="1">Cytoplasm</location>
    </subcellularLocation>
</comment>